<dbReference type="InterPro" id="IPR050327">
    <property type="entry name" value="Proton-linked_MCT"/>
</dbReference>
<gene>
    <name evidence="8" type="ORF">H7313_00905</name>
</gene>
<evidence type="ECO:0000256" key="2">
    <source>
        <dbReference type="ARBA" id="ARBA00022692"/>
    </source>
</evidence>
<evidence type="ECO:0000259" key="7">
    <source>
        <dbReference type="PROSITE" id="PS50850"/>
    </source>
</evidence>
<dbReference type="Gene3D" id="1.20.1250.20">
    <property type="entry name" value="MFS general substrate transporter like domains"/>
    <property type="match status" value="2"/>
</dbReference>
<feature type="region of interest" description="Disordered" evidence="5">
    <location>
        <begin position="194"/>
        <end position="216"/>
    </location>
</feature>
<dbReference type="InterPro" id="IPR011701">
    <property type="entry name" value="MFS"/>
</dbReference>
<feature type="transmembrane region" description="Helical" evidence="6">
    <location>
        <begin position="103"/>
        <end position="126"/>
    </location>
</feature>
<dbReference type="InterPro" id="IPR020846">
    <property type="entry name" value="MFS_dom"/>
</dbReference>
<dbReference type="PANTHER" id="PTHR11360">
    <property type="entry name" value="MONOCARBOXYLATE TRANSPORTER"/>
    <property type="match status" value="1"/>
</dbReference>
<sequence length="423" mass="43592">MNHRMRYLATGVLSLLFLGLIYSWSNFSAPIGEEFGWDRESMRFVFTLSIIAFCLGGYFGARLNARLSFRPTMLIAGVLLVGGFASTALVLDAGGLPALYVTYGVLCGGGCGIAYNVIIATVNAWFPERVGFSSGALMMGFGLGGLVLGTAAAAGIDLAGWRTVFLVLAALIALVMGATALVIKPAPMIALDPSSDDGSSGHAGERAAAGAPQAESETPMVRTPLFWVYSVWATCAICAGLMIIGDAKPAALAVGLEAGFATLLVGLVSTTNGVARIVIGVVFDRFGLRAVMASASLAALLGAVALTCSFAPGTRVPALFVAGALLVGFSYGCVPVIASAFARSQFGQKHYAENLALANFNMASAALLSSFAAGGARALGGVENGDFAVYAAVALIVVVALVGFAAFFRLLRRNQARAAERQR</sequence>
<keyword evidence="3 6" id="KW-1133">Transmembrane helix</keyword>
<evidence type="ECO:0000256" key="3">
    <source>
        <dbReference type="ARBA" id="ARBA00022989"/>
    </source>
</evidence>
<feature type="transmembrane region" description="Helical" evidence="6">
    <location>
        <begin position="164"/>
        <end position="183"/>
    </location>
</feature>
<dbReference type="GO" id="GO:0005886">
    <property type="term" value="C:plasma membrane"/>
    <property type="evidence" value="ECO:0007669"/>
    <property type="project" value="UniProtKB-SubCell"/>
</dbReference>
<proteinExistence type="predicted"/>
<keyword evidence="4 6" id="KW-0472">Membrane</keyword>
<accession>A0A842JAU3</accession>
<keyword evidence="9" id="KW-1185">Reference proteome</keyword>
<dbReference type="RefSeq" id="WP_185903963.1">
    <property type="nucleotide sequence ID" value="NZ_JACMSE010000001.1"/>
</dbReference>
<dbReference type="Proteomes" id="UP000587396">
    <property type="component" value="Unassembled WGS sequence"/>
</dbReference>
<evidence type="ECO:0000256" key="1">
    <source>
        <dbReference type="ARBA" id="ARBA00004651"/>
    </source>
</evidence>
<feature type="domain" description="Major facilitator superfamily (MFS) profile" evidence="7">
    <location>
        <begin position="1"/>
        <end position="415"/>
    </location>
</feature>
<feature type="transmembrane region" description="Helical" evidence="6">
    <location>
        <begin position="138"/>
        <end position="158"/>
    </location>
</feature>
<dbReference type="SUPFAM" id="SSF103473">
    <property type="entry name" value="MFS general substrate transporter"/>
    <property type="match status" value="1"/>
</dbReference>
<feature type="transmembrane region" description="Helical" evidence="6">
    <location>
        <begin position="354"/>
        <end position="375"/>
    </location>
</feature>
<feature type="compositionally biased region" description="Low complexity" evidence="5">
    <location>
        <begin position="198"/>
        <end position="216"/>
    </location>
</feature>
<dbReference type="InterPro" id="IPR036259">
    <property type="entry name" value="MFS_trans_sf"/>
</dbReference>
<evidence type="ECO:0000256" key="5">
    <source>
        <dbReference type="SAM" id="MobiDB-lite"/>
    </source>
</evidence>
<evidence type="ECO:0000313" key="9">
    <source>
        <dbReference type="Proteomes" id="UP000587396"/>
    </source>
</evidence>
<keyword evidence="2 6" id="KW-0812">Transmembrane</keyword>
<feature type="transmembrane region" description="Helical" evidence="6">
    <location>
        <begin position="290"/>
        <end position="312"/>
    </location>
</feature>
<dbReference type="PANTHER" id="PTHR11360:SF304">
    <property type="entry name" value="MFS DOMAIN-CONTAINING PROTEIN"/>
    <property type="match status" value="1"/>
</dbReference>
<comment type="subcellular location">
    <subcellularLocation>
        <location evidence="1">Cell membrane</location>
        <topology evidence="1">Multi-pass membrane protein</topology>
    </subcellularLocation>
</comment>
<reference evidence="8 9" key="1">
    <citation type="submission" date="2020-08" db="EMBL/GenBank/DDBJ databases">
        <authorList>
            <person name="Liu C."/>
            <person name="Sun Q."/>
        </authorList>
    </citation>
    <scope>NUCLEOTIDE SEQUENCE [LARGE SCALE GENOMIC DNA]</scope>
    <source>
        <strain evidence="8 9">N22</strain>
    </source>
</reference>
<protein>
    <submittedName>
        <fullName evidence="8">MFS transporter</fullName>
    </submittedName>
</protein>
<feature type="transmembrane region" description="Helical" evidence="6">
    <location>
        <begin position="225"/>
        <end position="244"/>
    </location>
</feature>
<feature type="transmembrane region" description="Helical" evidence="6">
    <location>
        <begin position="44"/>
        <end position="61"/>
    </location>
</feature>
<feature type="transmembrane region" description="Helical" evidence="6">
    <location>
        <begin position="318"/>
        <end position="342"/>
    </location>
</feature>
<feature type="transmembrane region" description="Helical" evidence="6">
    <location>
        <begin position="387"/>
        <end position="411"/>
    </location>
</feature>
<comment type="caution">
    <text evidence="8">The sequence shown here is derived from an EMBL/GenBank/DDBJ whole genome shotgun (WGS) entry which is preliminary data.</text>
</comment>
<feature type="transmembrane region" description="Helical" evidence="6">
    <location>
        <begin position="73"/>
        <end position="91"/>
    </location>
</feature>
<dbReference type="PROSITE" id="PS50850">
    <property type="entry name" value="MFS"/>
    <property type="match status" value="1"/>
</dbReference>
<evidence type="ECO:0000313" key="8">
    <source>
        <dbReference type="EMBL" id="MBC2887926.1"/>
    </source>
</evidence>
<dbReference type="GO" id="GO:0022857">
    <property type="term" value="F:transmembrane transporter activity"/>
    <property type="evidence" value="ECO:0007669"/>
    <property type="project" value="InterPro"/>
</dbReference>
<dbReference type="Pfam" id="PF07690">
    <property type="entry name" value="MFS_1"/>
    <property type="match status" value="1"/>
</dbReference>
<dbReference type="AlphaFoldDB" id="A0A842JAU3"/>
<evidence type="ECO:0000256" key="6">
    <source>
        <dbReference type="SAM" id="Phobius"/>
    </source>
</evidence>
<organism evidence="8 9">
    <name type="scientific">Gordonibacter massiliensis</name>
    <name type="common">ex Traore et al. 2017</name>
    <dbReference type="NCBI Taxonomy" id="1841863"/>
    <lineage>
        <taxon>Bacteria</taxon>
        <taxon>Bacillati</taxon>
        <taxon>Actinomycetota</taxon>
        <taxon>Coriobacteriia</taxon>
        <taxon>Eggerthellales</taxon>
        <taxon>Eggerthellaceae</taxon>
        <taxon>Gordonibacter</taxon>
    </lineage>
</organism>
<name>A0A842JAU3_9ACTN</name>
<evidence type="ECO:0000256" key="4">
    <source>
        <dbReference type="ARBA" id="ARBA00023136"/>
    </source>
</evidence>
<dbReference type="EMBL" id="JACMSE010000001">
    <property type="protein sequence ID" value="MBC2887926.1"/>
    <property type="molecule type" value="Genomic_DNA"/>
</dbReference>